<protein>
    <submittedName>
        <fullName evidence="2">Uncharacterized protein</fullName>
    </submittedName>
</protein>
<feature type="region of interest" description="Disordered" evidence="1">
    <location>
        <begin position="27"/>
        <end position="62"/>
    </location>
</feature>
<evidence type="ECO:0000313" key="2">
    <source>
        <dbReference type="EMBL" id="GFU17467.1"/>
    </source>
</evidence>
<evidence type="ECO:0000256" key="1">
    <source>
        <dbReference type="SAM" id="MobiDB-lite"/>
    </source>
</evidence>
<name>A0A8X6QBH6_NEPPI</name>
<keyword evidence="3" id="KW-1185">Reference proteome</keyword>
<evidence type="ECO:0000313" key="3">
    <source>
        <dbReference type="Proteomes" id="UP000887013"/>
    </source>
</evidence>
<dbReference type="EMBL" id="BMAW01079938">
    <property type="protein sequence ID" value="GFU17467.1"/>
    <property type="molecule type" value="Genomic_DNA"/>
</dbReference>
<comment type="caution">
    <text evidence="2">The sequence shown here is derived from an EMBL/GenBank/DDBJ whole genome shotgun (WGS) entry which is preliminary data.</text>
</comment>
<dbReference type="PROSITE" id="PS51257">
    <property type="entry name" value="PROKAR_LIPOPROTEIN"/>
    <property type="match status" value="1"/>
</dbReference>
<feature type="compositionally biased region" description="Polar residues" evidence="1">
    <location>
        <begin position="34"/>
        <end position="46"/>
    </location>
</feature>
<sequence>MRPLRNQRISKCQTSPFSSSVSCSQFDNKAGSPLPQNTVNSKTATQAIPKDSLMKKSSSVQPNSKPFINCIMVFLTIAVDFYSNLIRP</sequence>
<organism evidence="2 3">
    <name type="scientific">Nephila pilipes</name>
    <name type="common">Giant wood spider</name>
    <name type="synonym">Nephila maculata</name>
    <dbReference type="NCBI Taxonomy" id="299642"/>
    <lineage>
        <taxon>Eukaryota</taxon>
        <taxon>Metazoa</taxon>
        <taxon>Ecdysozoa</taxon>
        <taxon>Arthropoda</taxon>
        <taxon>Chelicerata</taxon>
        <taxon>Arachnida</taxon>
        <taxon>Araneae</taxon>
        <taxon>Araneomorphae</taxon>
        <taxon>Entelegynae</taxon>
        <taxon>Araneoidea</taxon>
        <taxon>Nephilidae</taxon>
        <taxon>Nephila</taxon>
    </lineage>
</organism>
<reference evidence="2" key="1">
    <citation type="submission" date="2020-08" db="EMBL/GenBank/DDBJ databases">
        <title>Multicomponent nature underlies the extraordinary mechanical properties of spider dragline silk.</title>
        <authorList>
            <person name="Kono N."/>
            <person name="Nakamura H."/>
            <person name="Mori M."/>
            <person name="Yoshida Y."/>
            <person name="Ohtoshi R."/>
            <person name="Malay A.D."/>
            <person name="Moran D.A.P."/>
            <person name="Tomita M."/>
            <person name="Numata K."/>
            <person name="Arakawa K."/>
        </authorList>
    </citation>
    <scope>NUCLEOTIDE SEQUENCE</scope>
</reference>
<feature type="region of interest" description="Disordered" evidence="1">
    <location>
        <begin position="1"/>
        <end position="20"/>
    </location>
</feature>
<accession>A0A8X6QBH6</accession>
<dbReference type="Proteomes" id="UP000887013">
    <property type="component" value="Unassembled WGS sequence"/>
</dbReference>
<gene>
    <name evidence="2" type="ORF">NPIL_296651</name>
</gene>
<dbReference type="AlphaFoldDB" id="A0A8X6QBH6"/>
<proteinExistence type="predicted"/>